<keyword evidence="1" id="KW-1133">Transmembrane helix</keyword>
<keyword evidence="1" id="KW-0812">Transmembrane</keyword>
<keyword evidence="1" id="KW-0472">Membrane</keyword>
<organism evidence="2 3">
    <name type="scientific">Flavisolibacter ginsengisoli DSM 18119</name>
    <dbReference type="NCBI Taxonomy" id="1121884"/>
    <lineage>
        <taxon>Bacteria</taxon>
        <taxon>Pseudomonadati</taxon>
        <taxon>Bacteroidota</taxon>
        <taxon>Chitinophagia</taxon>
        <taxon>Chitinophagales</taxon>
        <taxon>Chitinophagaceae</taxon>
        <taxon>Flavisolibacter</taxon>
    </lineage>
</organism>
<evidence type="ECO:0000256" key="1">
    <source>
        <dbReference type="SAM" id="Phobius"/>
    </source>
</evidence>
<feature type="transmembrane region" description="Helical" evidence="1">
    <location>
        <begin position="29"/>
        <end position="51"/>
    </location>
</feature>
<gene>
    <name evidence="2" type="ORF">SAMN02745131_01131</name>
</gene>
<dbReference type="STRING" id="1121884.SAMN02745131_01131"/>
<dbReference type="RefSeq" id="WP_175546021.1">
    <property type="nucleotide sequence ID" value="NZ_FQUU01000003.1"/>
</dbReference>
<accession>A0A1M4W8J9</accession>
<dbReference type="Proteomes" id="UP000184048">
    <property type="component" value="Unassembled WGS sequence"/>
</dbReference>
<dbReference type="AlphaFoldDB" id="A0A1M4W8J9"/>
<proteinExistence type="predicted"/>
<evidence type="ECO:0008006" key="4">
    <source>
        <dbReference type="Google" id="ProtNLM"/>
    </source>
</evidence>
<name>A0A1M4W8J9_9BACT</name>
<sequence>MQTTEMVQRDAPQISQEEEFDKNFKPRGAIAFFILLVLLGAFIWYGIYFIMLGRV</sequence>
<keyword evidence="3" id="KW-1185">Reference proteome</keyword>
<evidence type="ECO:0000313" key="2">
    <source>
        <dbReference type="EMBL" id="SHE77546.1"/>
    </source>
</evidence>
<evidence type="ECO:0000313" key="3">
    <source>
        <dbReference type="Proteomes" id="UP000184048"/>
    </source>
</evidence>
<protein>
    <recommendedName>
        <fullName evidence="4">Cytochrome c oxidase subunit IIa family protein</fullName>
    </recommendedName>
</protein>
<dbReference type="EMBL" id="FQUU01000003">
    <property type="protein sequence ID" value="SHE77546.1"/>
    <property type="molecule type" value="Genomic_DNA"/>
</dbReference>
<reference evidence="2 3" key="1">
    <citation type="submission" date="2016-11" db="EMBL/GenBank/DDBJ databases">
        <authorList>
            <person name="Jaros S."/>
            <person name="Januszkiewicz K."/>
            <person name="Wedrychowicz H."/>
        </authorList>
    </citation>
    <scope>NUCLEOTIDE SEQUENCE [LARGE SCALE GENOMIC DNA]</scope>
    <source>
        <strain evidence="2 3">DSM 18119</strain>
    </source>
</reference>